<evidence type="ECO:0000256" key="6">
    <source>
        <dbReference type="SAM" id="MobiDB-lite"/>
    </source>
</evidence>
<reference evidence="8 9" key="1">
    <citation type="submission" date="2007-06" db="EMBL/GenBank/DDBJ databases">
        <authorList>
            <person name="Shimkets L."/>
            <person name="Ferriera S."/>
            <person name="Johnson J."/>
            <person name="Kravitz S."/>
            <person name="Beeson K."/>
            <person name="Sutton G."/>
            <person name="Rogers Y.-H."/>
            <person name="Friedman R."/>
            <person name="Frazier M."/>
            <person name="Venter J.C."/>
        </authorList>
    </citation>
    <scope>NUCLEOTIDE SEQUENCE [LARGE SCALE GENOMIC DNA]</scope>
    <source>
        <strain evidence="8 9">SIR-1</strain>
    </source>
</reference>
<dbReference type="eggNOG" id="COG0515">
    <property type="taxonomic scope" value="Bacteria"/>
</dbReference>
<dbReference type="AlphaFoldDB" id="A6G848"/>
<dbReference type="PROSITE" id="PS00108">
    <property type="entry name" value="PROTEIN_KINASE_ST"/>
    <property type="match status" value="1"/>
</dbReference>
<comment type="caution">
    <text evidence="8">The sequence shown here is derived from an EMBL/GenBank/DDBJ whole genome shotgun (WGS) entry which is preliminary data.</text>
</comment>
<dbReference type="GO" id="GO:0005524">
    <property type="term" value="F:ATP binding"/>
    <property type="evidence" value="ECO:0007669"/>
    <property type="project" value="UniProtKB-UniRule"/>
</dbReference>
<name>A6G848_9BACT</name>
<evidence type="ECO:0000256" key="2">
    <source>
        <dbReference type="ARBA" id="ARBA00022741"/>
    </source>
</evidence>
<feature type="domain" description="Protein kinase" evidence="7">
    <location>
        <begin position="24"/>
        <end position="317"/>
    </location>
</feature>
<dbReference type="GO" id="GO:0004674">
    <property type="term" value="F:protein serine/threonine kinase activity"/>
    <property type="evidence" value="ECO:0007669"/>
    <property type="project" value="TreeGrafter"/>
</dbReference>
<keyword evidence="4 5" id="KW-0067">ATP-binding</keyword>
<dbReference type="EMBL" id="ABCS01000037">
    <property type="protein sequence ID" value="EDM78010.1"/>
    <property type="molecule type" value="Genomic_DNA"/>
</dbReference>
<dbReference type="STRING" id="391625.PPSIR1_19414"/>
<sequence length="400" mass="43850">MGAKVGRQQARKRERELLEGIGDFEVLERLGAGVMGAVWRAVDRKLGRPVAIKLLLPHKRGTRAQSRMIREARALARLVHPNVVAVYEVGLIEDEDPCRAPVYIVLEFVAGQTMDEWMVERRGRRRPGGWRAVVSMYQGAGEGLAAAHRAGLIHRDFKPANLLIDHGTGAVKVADFGLAAVGDLPESAGSTLGGGVDEEGSSSGLDHSRDHARLTRMGAVLGTPAYMAPEQLLGEPATAASDQFAFCLCLWEAVHGDRPWRHGSLEELRSAAARRSLSPGRPLERVPRWLDRALRRGLALEPEDRFPNMEALLRELDEGPRRPRRRWTAVALGASLAVVAGASSWWTAERAERTPNAPDLGACEAARSHLAESWNRLGRRRCSGPSRPSAGPRRGPRPRR</sequence>
<dbReference type="PANTHER" id="PTHR43289">
    <property type="entry name" value="MITOGEN-ACTIVATED PROTEIN KINASE KINASE KINASE 20-RELATED"/>
    <property type="match status" value="1"/>
</dbReference>
<dbReference type="InterPro" id="IPR017441">
    <property type="entry name" value="Protein_kinase_ATP_BS"/>
</dbReference>
<dbReference type="Gene3D" id="3.30.200.20">
    <property type="entry name" value="Phosphorylase Kinase, domain 1"/>
    <property type="match status" value="1"/>
</dbReference>
<feature type="region of interest" description="Disordered" evidence="6">
    <location>
        <begin position="189"/>
        <end position="208"/>
    </location>
</feature>
<keyword evidence="1" id="KW-0808">Transferase</keyword>
<keyword evidence="3 8" id="KW-0418">Kinase</keyword>
<feature type="binding site" evidence="5">
    <location>
        <position position="53"/>
    </location>
    <ligand>
        <name>ATP</name>
        <dbReference type="ChEBI" id="CHEBI:30616"/>
    </ligand>
</feature>
<evidence type="ECO:0000256" key="3">
    <source>
        <dbReference type="ARBA" id="ARBA00022777"/>
    </source>
</evidence>
<evidence type="ECO:0000313" key="9">
    <source>
        <dbReference type="Proteomes" id="UP000005801"/>
    </source>
</evidence>
<dbReference type="CDD" id="cd14014">
    <property type="entry name" value="STKc_PknB_like"/>
    <property type="match status" value="1"/>
</dbReference>
<dbReference type="InterPro" id="IPR000719">
    <property type="entry name" value="Prot_kinase_dom"/>
</dbReference>
<dbReference type="PANTHER" id="PTHR43289:SF6">
    <property type="entry name" value="SERINE_THREONINE-PROTEIN KINASE NEKL-3"/>
    <property type="match status" value="1"/>
</dbReference>
<keyword evidence="9" id="KW-1185">Reference proteome</keyword>
<feature type="region of interest" description="Disordered" evidence="6">
    <location>
        <begin position="377"/>
        <end position="400"/>
    </location>
</feature>
<accession>A6G848</accession>
<evidence type="ECO:0000313" key="8">
    <source>
        <dbReference type="EMBL" id="EDM78010.1"/>
    </source>
</evidence>
<evidence type="ECO:0000256" key="4">
    <source>
        <dbReference type="ARBA" id="ARBA00022840"/>
    </source>
</evidence>
<evidence type="ECO:0000256" key="1">
    <source>
        <dbReference type="ARBA" id="ARBA00022679"/>
    </source>
</evidence>
<dbReference type="RefSeq" id="WP_006972893.1">
    <property type="nucleotide sequence ID" value="NZ_ABCS01000037.1"/>
</dbReference>
<evidence type="ECO:0000259" key="7">
    <source>
        <dbReference type="PROSITE" id="PS50011"/>
    </source>
</evidence>
<dbReference type="SUPFAM" id="SSF56112">
    <property type="entry name" value="Protein kinase-like (PK-like)"/>
    <property type="match status" value="1"/>
</dbReference>
<dbReference type="InterPro" id="IPR008271">
    <property type="entry name" value="Ser/Thr_kinase_AS"/>
</dbReference>
<dbReference type="OrthoDB" id="9816047at2"/>
<proteinExistence type="predicted"/>
<evidence type="ECO:0000256" key="5">
    <source>
        <dbReference type="PROSITE-ProRule" id="PRU10141"/>
    </source>
</evidence>
<feature type="compositionally biased region" description="Low complexity" evidence="6">
    <location>
        <begin position="383"/>
        <end position="393"/>
    </location>
</feature>
<dbReference type="Pfam" id="PF00069">
    <property type="entry name" value="Pkinase"/>
    <property type="match status" value="1"/>
</dbReference>
<organism evidence="8 9">
    <name type="scientific">Plesiocystis pacifica SIR-1</name>
    <dbReference type="NCBI Taxonomy" id="391625"/>
    <lineage>
        <taxon>Bacteria</taxon>
        <taxon>Pseudomonadati</taxon>
        <taxon>Myxococcota</taxon>
        <taxon>Polyangia</taxon>
        <taxon>Nannocystales</taxon>
        <taxon>Nannocystaceae</taxon>
        <taxon>Plesiocystis</taxon>
    </lineage>
</organism>
<dbReference type="Gene3D" id="1.10.510.10">
    <property type="entry name" value="Transferase(Phosphotransferase) domain 1"/>
    <property type="match status" value="1"/>
</dbReference>
<dbReference type="InterPro" id="IPR011009">
    <property type="entry name" value="Kinase-like_dom_sf"/>
</dbReference>
<dbReference type="Proteomes" id="UP000005801">
    <property type="component" value="Unassembled WGS sequence"/>
</dbReference>
<protein>
    <submittedName>
        <fullName evidence="8">Serine/threonine kinase family protein</fullName>
    </submittedName>
</protein>
<keyword evidence="2 5" id="KW-0547">Nucleotide-binding</keyword>
<dbReference type="PROSITE" id="PS00107">
    <property type="entry name" value="PROTEIN_KINASE_ATP"/>
    <property type="match status" value="1"/>
</dbReference>
<gene>
    <name evidence="8" type="ORF">PPSIR1_19414</name>
</gene>
<dbReference type="PROSITE" id="PS50011">
    <property type="entry name" value="PROTEIN_KINASE_DOM"/>
    <property type="match status" value="1"/>
</dbReference>